<feature type="signal peptide" evidence="3">
    <location>
        <begin position="1"/>
        <end position="19"/>
    </location>
</feature>
<name>A0A6J8DQR1_MYTCO</name>
<dbReference type="InterPro" id="IPR001073">
    <property type="entry name" value="C1q_dom"/>
</dbReference>
<evidence type="ECO:0000259" key="4">
    <source>
        <dbReference type="PROSITE" id="PS50871"/>
    </source>
</evidence>
<keyword evidence="6" id="KW-1185">Reference proteome</keyword>
<dbReference type="InterPro" id="IPR050392">
    <property type="entry name" value="Collagen/C1q_domain"/>
</dbReference>
<dbReference type="Proteomes" id="UP000507470">
    <property type="component" value="Unassembled WGS sequence"/>
</dbReference>
<dbReference type="PANTHER" id="PTHR15427:SF33">
    <property type="entry name" value="COLLAGEN IV NC1 DOMAIN-CONTAINING PROTEIN"/>
    <property type="match status" value="1"/>
</dbReference>
<dbReference type="OrthoDB" id="6150994at2759"/>
<reference evidence="5 6" key="1">
    <citation type="submission" date="2020-06" db="EMBL/GenBank/DDBJ databases">
        <authorList>
            <person name="Li R."/>
            <person name="Bekaert M."/>
        </authorList>
    </citation>
    <scope>NUCLEOTIDE SEQUENCE [LARGE SCALE GENOMIC DNA]</scope>
    <source>
        <strain evidence="6">wild</strain>
    </source>
</reference>
<feature type="domain" description="C1q" evidence="4">
    <location>
        <begin position="21"/>
        <end position="154"/>
    </location>
</feature>
<keyword evidence="3" id="KW-0732">Signal</keyword>
<sequence length="154" mass="16934">MHVETLILRLIFISTVTTAAPAITNVAFSVALTGGQILLGTHQVIEYNTVYTNIGNSYDVRHGHFIVPTTGVYLLSYTIMTSTDVEAYIEMVKNGVRISVVYCSTDGYDMNTQTTVQLMQRGDIVWIRHVNGGTPTLNGSGPYNTFTGVFLYDV</sequence>
<evidence type="ECO:0000313" key="5">
    <source>
        <dbReference type="EMBL" id="CAC5410356.1"/>
    </source>
</evidence>
<gene>
    <name evidence="5" type="ORF">MCOR_43551</name>
</gene>
<dbReference type="PROSITE" id="PS50871">
    <property type="entry name" value="C1Q"/>
    <property type="match status" value="1"/>
</dbReference>
<dbReference type="Pfam" id="PF00386">
    <property type="entry name" value="C1q"/>
    <property type="match status" value="1"/>
</dbReference>
<evidence type="ECO:0000256" key="1">
    <source>
        <dbReference type="ARBA" id="ARBA00004613"/>
    </source>
</evidence>
<accession>A0A6J8DQR1</accession>
<evidence type="ECO:0000313" key="6">
    <source>
        <dbReference type="Proteomes" id="UP000507470"/>
    </source>
</evidence>
<dbReference type="SMART" id="SM00110">
    <property type="entry name" value="C1Q"/>
    <property type="match status" value="1"/>
</dbReference>
<evidence type="ECO:0000256" key="3">
    <source>
        <dbReference type="SAM" id="SignalP"/>
    </source>
</evidence>
<organism evidence="5 6">
    <name type="scientific">Mytilus coruscus</name>
    <name type="common">Sea mussel</name>
    <dbReference type="NCBI Taxonomy" id="42192"/>
    <lineage>
        <taxon>Eukaryota</taxon>
        <taxon>Metazoa</taxon>
        <taxon>Spiralia</taxon>
        <taxon>Lophotrochozoa</taxon>
        <taxon>Mollusca</taxon>
        <taxon>Bivalvia</taxon>
        <taxon>Autobranchia</taxon>
        <taxon>Pteriomorphia</taxon>
        <taxon>Mytilida</taxon>
        <taxon>Mytiloidea</taxon>
        <taxon>Mytilidae</taxon>
        <taxon>Mytilinae</taxon>
        <taxon>Mytilus</taxon>
    </lineage>
</organism>
<keyword evidence="2" id="KW-0964">Secreted</keyword>
<proteinExistence type="predicted"/>
<dbReference type="AlphaFoldDB" id="A0A6J8DQR1"/>
<dbReference type="Gene3D" id="2.60.120.40">
    <property type="match status" value="1"/>
</dbReference>
<comment type="subcellular location">
    <subcellularLocation>
        <location evidence="1">Secreted</location>
    </subcellularLocation>
</comment>
<feature type="chain" id="PRO_5026896002" evidence="3">
    <location>
        <begin position="20"/>
        <end position="154"/>
    </location>
</feature>
<evidence type="ECO:0000256" key="2">
    <source>
        <dbReference type="ARBA" id="ARBA00022525"/>
    </source>
</evidence>
<dbReference type="PANTHER" id="PTHR15427">
    <property type="entry name" value="EMILIN ELASTIN MICROFIBRIL INTERFACE-LOCATED PROTEIN ELASTIN MICROFIBRIL INTERFACER"/>
    <property type="match status" value="1"/>
</dbReference>
<dbReference type="InterPro" id="IPR008983">
    <property type="entry name" value="Tumour_necrosis_fac-like_dom"/>
</dbReference>
<protein>
    <submittedName>
        <fullName evidence="5">C1QL</fullName>
    </submittedName>
</protein>
<dbReference type="PRINTS" id="PR00007">
    <property type="entry name" value="COMPLEMNTC1Q"/>
</dbReference>
<dbReference type="EMBL" id="CACVKT020007769">
    <property type="protein sequence ID" value="CAC5410356.1"/>
    <property type="molecule type" value="Genomic_DNA"/>
</dbReference>
<dbReference type="SUPFAM" id="SSF49842">
    <property type="entry name" value="TNF-like"/>
    <property type="match status" value="1"/>
</dbReference>
<dbReference type="GO" id="GO:0005581">
    <property type="term" value="C:collagen trimer"/>
    <property type="evidence" value="ECO:0007669"/>
    <property type="project" value="UniProtKB-KW"/>
</dbReference>